<comment type="subcellular location">
    <subcellularLocation>
        <location evidence="1">Nucleus</location>
    </subcellularLocation>
</comment>
<dbReference type="AlphaFoldDB" id="E4WYV7"/>
<feature type="domain" description="Pre-mRNA-splicing factor 3" evidence="7">
    <location>
        <begin position="255"/>
        <end position="452"/>
    </location>
</feature>
<evidence type="ECO:0000256" key="4">
    <source>
        <dbReference type="ARBA" id="ARBA00023242"/>
    </source>
</evidence>
<protein>
    <submittedName>
        <fullName evidence="8">Uncharacterized protein</fullName>
    </submittedName>
</protein>
<dbReference type="GO" id="GO:0000398">
    <property type="term" value="P:mRNA splicing, via spliceosome"/>
    <property type="evidence" value="ECO:0007669"/>
    <property type="project" value="InterPro"/>
</dbReference>
<proteinExistence type="predicted"/>
<evidence type="ECO:0000259" key="7">
    <source>
        <dbReference type="Pfam" id="PF08572"/>
    </source>
</evidence>
<dbReference type="InterPro" id="IPR010541">
    <property type="entry name" value="Prp3_C"/>
</dbReference>
<keyword evidence="3" id="KW-0508">mRNA splicing</keyword>
<reference evidence="8" key="1">
    <citation type="journal article" date="2010" name="Science">
        <title>Plasticity of animal genome architecture unmasked by rapid evolution of a pelagic tunicate.</title>
        <authorList>
            <person name="Denoeud F."/>
            <person name="Henriet S."/>
            <person name="Mungpakdee S."/>
            <person name="Aury J.M."/>
            <person name="Da Silva C."/>
            <person name="Brinkmann H."/>
            <person name="Mikhaleva J."/>
            <person name="Olsen L.C."/>
            <person name="Jubin C."/>
            <person name="Canestro C."/>
            <person name="Bouquet J.M."/>
            <person name="Danks G."/>
            <person name="Poulain J."/>
            <person name="Campsteijn C."/>
            <person name="Adamski M."/>
            <person name="Cross I."/>
            <person name="Yadetie F."/>
            <person name="Muffato M."/>
            <person name="Louis A."/>
            <person name="Butcher S."/>
            <person name="Tsagkogeorga G."/>
            <person name="Konrad A."/>
            <person name="Singh S."/>
            <person name="Jensen M.F."/>
            <person name="Cong E.H."/>
            <person name="Eikeseth-Otteraa H."/>
            <person name="Noel B."/>
            <person name="Anthouard V."/>
            <person name="Porcel B.M."/>
            <person name="Kachouri-Lafond R."/>
            <person name="Nishino A."/>
            <person name="Ugolini M."/>
            <person name="Chourrout P."/>
            <person name="Nishida H."/>
            <person name="Aasland R."/>
            <person name="Huzurbazar S."/>
            <person name="Westhof E."/>
            <person name="Delsuc F."/>
            <person name="Lehrach H."/>
            <person name="Reinhardt R."/>
            <person name="Weissenbach J."/>
            <person name="Roy S.W."/>
            <person name="Artiguenave F."/>
            <person name="Postlethwait J.H."/>
            <person name="Manak J.R."/>
            <person name="Thompson E.M."/>
            <person name="Jaillon O."/>
            <person name="Du Pasquier L."/>
            <person name="Boudinot P."/>
            <person name="Liberles D.A."/>
            <person name="Volff J.N."/>
            <person name="Philippe H."/>
            <person name="Lenhard B."/>
            <person name="Roest Crollius H."/>
            <person name="Wincker P."/>
            <person name="Chourrout D."/>
        </authorList>
    </citation>
    <scope>NUCLEOTIDE SEQUENCE [LARGE SCALE GENOMIC DNA]</scope>
</reference>
<dbReference type="Pfam" id="PF06544">
    <property type="entry name" value="Prp3_C"/>
    <property type="match status" value="1"/>
</dbReference>
<dbReference type="OrthoDB" id="10264544at2759"/>
<name>E4WYV7_OIKDI</name>
<gene>
    <name evidence="8" type="ORF">GSOID_T00013650001</name>
</gene>
<dbReference type="Proteomes" id="UP000001307">
    <property type="component" value="Unassembled WGS sequence"/>
</dbReference>
<dbReference type="EMBL" id="FN653019">
    <property type="protein sequence ID" value="CBY22873.1"/>
    <property type="molecule type" value="Genomic_DNA"/>
</dbReference>
<keyword evidence="4" id="KW-0539">Nucleus</keyword>
<evidence type="ECO:0000256" key="5">
    <source>
        <dbReference type="SAM" id="MobiDB-lite"/>
    </source>
</evidence>
<dbReference type="Gene3D" id="1.20.1390.10">
    <property type="entry name" value="PWI domain"/>
    <property type="match status" value="1"/>
</dbReference>
<feature type="domain" description="Small nuclear ribonucleoprotein Prp3 C-terminal" evidence="6">
    <location>
        <begin position="475"/>
        <end position="591"/>
    </location>
</feature>
<dbReference type="InParanoid" id="E4WYV7"/>
<evidence type="ECO:0000256" key="2">
    <source>
        <dbReference type="ARBA" id="ARBA00022664"/>
    </source>
</evidence>
<sequence>MGFSADTLRPIAQKTCRDIVGHTDGNIINAAIQCILQNNTKEKASRYLTPFLGGLTPKFVTSLFNNVENYDASDYEKRKNGEDDGPVRKKKRFQDFEDIIDENPGRLRQTPQEGQALNVLEEAKKQIENRKRFLKSLSSKEISKVAAVQTISAEGMDRAQKAAEINARVEAAMLRVNPSMPLKGPTPLLLDKSGQRVDVASGETMVPKARPSLLANVNVLNRDLAKQENFETAKAKEETRREWAKPEEVEEISQFKDHRLVSKSMTRKKRAFNFHEAGKFVNEANLMRKQNKIKELQEKINARTRETGIQQATALLAPRSRQEWEMHVPEVEWWDSLIQAEDFKVTKLIEHPEQQAPSGEAPAPEAIGLYLTKKERKKMRRLNRKEVQKEEQEKIRLGLLPAPEPKVKLANMMRVLDSAAVADPTKVEKHVREQMAKRQRKHEQDNLSRKLTDEQKREKKIKKLQEDTSISVKIAIYRIRSLKDAKKKFKIEMNSKQLYMTGATILNRDCSMVVVEGGPKSQRKFKRLMMNRINWKEDTLEYDDGNHCELVWEGESATAAFGQMIFKLCATTALAREFFKDYKCEHYWDLAHSKATITSVD</sequence>
<dbReference type="InterPro" id="IPR013881">
    <property type="entry name" value="Pre-mRNA_splic_Prp3_dom"/>
</dbReference>
<dbReference type="Pfam" id="PF08572">
    <property type="entry name" value="PRP3"/>
    <property type="match status" value="1"/>
</dbReference>
<evidence type="ECO:0000256" key="1">
    <source>
        <dbReference type="ARBA" id="ARBA00004123"/>
    </source>
</evidence>
<accession>E4WYV7</accession>
<feature type="region of interest" description="Disordered" evidence="5">
    <location>
        <begin position="426"/>
        <end position="458"/>
    </location>
</feature>
<evidence type="ECO:0000259" key="6">
    <source>
        <dbReference type="Pfam" id="PF06544"/>
    </source>
</evidence>
<dbReference type="PANTHER" id="PTHR14212">
    <property type="entry name" value="U4/U6-ASSOCIATED RNA SPLICING FACTOR-RELATED"/>
    <property type="match status" value="1"/>
</dbReference>
<dbReference type="FunCoup" id="E4WYV7">
    <property type="interactions" value="743"/>
</dbReference>
<dbReference type="InterPro" id="IPR027104">
    <property type="entry name" value="Prp3"/>
</dbReference>
<evidence type="ECO:0000313" key="8">
    <source>
        <dbReference type="EMBL" id="CBY22873.1"/>
    </source>
</evidence>
<feature type="compositionally biased region" description="Basic and acidic residues" evidence="5">
    <location>
        <begin position="426"/>
        <end position="457"/>
    </location>
</feature>
<organism evidence="8">
    <name type="scientific">Oikopleura dioica</name>
    <name type="common">Tunicate</name>
    <dbReference type="NCBI Taxonomy" id="34765"/>
    <lineage>
        <taxon>Eukaryota</taxon>
        <taxon>Metazoa</taxon>
        <taxon>Chordata</taxon>
        <taxon>Tunicata</taxon>
        <taxon>Appendicularia</taxon>
        <taxon>Copelata</taxon>
        <taxon>Oikopleuridae</taxon>
        <taxon>Oikopleura</taxon>
    </lineage>
</organism>
<evidence type="ECO:0000256" key="3">
    <source>
        <dbReference type="ARBA" id="ARBA00023187"/>
    </source>
</evidence>
<dbReference type="GO" id="GO:0046540">
    <property type="term" value="C:U4/U6 x U5 tri-snRNP complex"/>
    <property type="evidence" value="ECO:0007669"/>
    <property type="project" value="InterPro"/>
</dbReference>
<keyword evidence="9" id="KW-1185">Reference proteome</keyword>
<dbReference type="CDD" id="cd24162">
    <property type="entry name" value="Prp3_C"/>
    <property type="match status" value="1"/>
</dbReference>
<dbReference type="PANTHER" id="PTHR14212:SF0">
    <property type="entry name" value="U4_U6 SMALL NUCLEAR RIBONUCLEOPROTEIN PRP3"/>
    <property type="match status" value="1"/>
</dbReference>
<evidence type="ECO:0000313" key="9">
    <source>
        <dbReference type="Proteomes" id="UP000001307"/>
    </source>
</evidence>
<keyword evidence="2" id="KW-0507">mRNA processing</keyword>